<dbReference type="InterPro" id="IPR017937">
    <property type="entry name" value="Thioredoxin_CS"/>
</dbReference>
<dbReference type="Gene3D" id="3.40.30.10">
    <property type="entry name" value="Glutaredoxin"/>
    <property type="match status" value="1"/>
</dbReference>
<dbReference type="Pfam" id="PF08534">
    <property type="entry name" value="Redoxin"/>
    <property type="match status" value="1"/>
</dbReference>
<evidence type="ECO:0000256" key="2">
    <source>
        <dbReference type="ARBA" id="ARBA00022748"/>
    </source>
</evidence>
<keyword evidence="3" id="KW-0676">Redox-active center</keyword>
<dbReference type="RefSeq" id="WP_137193209.1">
    <property type="nucleotide sequence ID" value="NZ_CP039964.1"/>
</dbReference>
<dbReference type="PROSITE" id="PS51352">
    <property type="entry name" value="THIOREDOXIN_2"/>
    <property type="match status" value="1"/>
</dbReference>
<dbReference type="Proteomes" id="UP000298631">
    <property type="component" value="Chromosome"/>
</dbReference>
<dbReference type="GO" id="GO:0017004">
    <property type="term" value="P:cytochrome complex assembly"/>
    <property type="evidence" value="ECO:0007669"/>
    <property type="project" value="UniProtKB-KW"/>
</dbReference>
<evidence type="ECO:0000256" key="1">
    <source>
        <dbReference type="ARBA" id="ARBA00004196"/>
    </source>
</evidence>
<protein>
    <submittedName>
        <fullName evidence="6">TlpA family protein disulfide reductase</fullName>
    </submittedName>
</protein>
<keyword evidence="2" id="KW-0201">Cytochrome c-type biogenesis</keyword>
<dbReference type="PROSITE" id="PS00194">
    <property type="entry name" value="THIOREDOXIN_1"/>
    <property type="match status" value="1"/>
</dbReference>
<reference evidence="6 7" key="1">
    <citation type="submission" date="2019-05" db="EMBL/GenBank/DDBJ databases">
        <title>Pseudorhodobacter turbinis sp. nov., isolated from the gut of the Korean turban shell.</title>
        <authorList>
            <person name="Jeong Y.-S."/>
            <person name="Kang W.-R."/>
            <person name="Bae J.-W."/>
        </authorList>
    </citation>
    <scope>NUCLEOTIDE SEQUENCE [LARGE SCALE GENOMIC DNA]</scope>
    <source>
        <strain evidence="6 7">S12M18</strain>
    </source>
</reference>
<evidence type="ECO:0000256" key="4">
    <source>
        <dbReference type="SAM" id="SignalP"/>
    </source>
</evidence>
<evidence type="ECO:0000313" key="7">
    <source>
        <dbReference type="Proteomes" id="UP000298631"/>
    </source>
</evidence>
<dbReference type="InterPro" id="IPR036249">
    <property type="entry name" value="Thioredoxin-like_sf"/>
</dbReference>
<dbReference type="InterPro" id="IPR050553">
    <property type="entry name" value="Thioredoxin_ResA/DsbE_sf"/>
</dbReference>
<accession>A0A4P8EFR0</accession>
<gene>
    <name evidence="6" type="ORF">EOK75_07130</name>
</gene>
<dbReference type="CDD" id="cd02966">
    <property type="entry name" value="TlpA_like_family"/>
    <property type="match status" value="1"/>
</dbReference>
<dbReference type="InterPro" id="IPR013766">
    <property type="entry name" value="Thioredoxin_domain"/>
</dbReference>
<name>A0A4P8EFR0_9RHOB</name>
<dbReference type="PANTHER" id="PTHR42852:SF13">
    <property type="entry name" value="PROTEIN DIPZ"/>
    <property type="match status" value="1"/>
</dbReference>
<feature type="chain" id="PRO_5020353307" evidence="4">
    <location>
        <begin position="23"/>
        <end position="173"/>
    </location>
</feature>
<evidence type="ECO:0000259" key="5">
    <source>
        <dbReference type="PROSITE" id="PS51352"/>
    </source>
</evidence>
<keyword evidence="4" id="KW-0732">Signal</keyword>
<feature type="domain" description="Thioredoxin" evidence="5">
    <location>
        <begin position="27"/>
        <end position="173"/>
    </location>
</feature>
<dbReference type="KEGG" id="pseb:EOK75_07130"/>
<keyword evidence="7" id="KW-1185">Reference proteome</keyword>
<feature type="signal peptide" evidence="4">
    <location>
        <begin position="1"/>
        <end position="22"/>
    </location>
</feature>
<organism evidence="6 7">
    <name type="scientific">Pseudorhodobacter turbinis</name>
    <dbReference type="NCBI Taxonomy" id="2500533"/>
    <lineage>
        <taxon>Bacteria</taxon>
        <taxon>Pseudomonadati</taxon>
        <taxon>Pseudomonadota</taxon>
        <taxon>Alphaproteobacteria</taxon>
        <taxon>Rhodobacterales</taxon>
        <taxon>Paracoccaceae</taxon>
        <taxon>Pseudorhodobacter</taxon>
    </lineage>
</organism>
<dbReference type="InterPro" id="IPR013740">
    <property type="entry name" value="Redoxin"/>
</dbReference>
<dbReference type="AlphaFoldDB" id="A0A4P8EFR0"/>
<proteinExistence type="predicted"/>
<dbReference type="SUPFAM" id="SSF52833">
    <property type="entry name" value="Thioredoxin-like"/>
    <property type="match status" value="1"/>
</dbReference>
<sequence>MNRRSVMFATLALGLTAKSASARPPFKLTGNPAPLLSPPFQDAKGQKLTLSNFAGRVVLLNIWATWCPPCRAEMPALDALQRKLGGPDFEVVPISIDRGGIDVARSFYREIGIRNVGLYWGEDLRVQLAFAAYGLPTTLLINRRGQELSRAFGPKAWDESAAIAQIARVIDAG</sequence>
<dbReference type="EMBL" id="CP039964">
    <property type="protein sequence ID" value="QCO55542.1"/>
    <property type="molecule type" value="Genomic_DNA"/>
</dbReference>
<dbReference type="GO" id="GO:0030313">
    <property type="term" value="C:cell envelope"/>
    <property type="evidence" value="ECO:0007669"/>
    <property type="project" value="UniProtKB-SubCell"/>
</dbReference>
<dbReference type="GO" id="GO:0015036">
    <property type="term" value="F:disulfide oxidoreductase activity"/>
    <property type="evidence" value="ECO:0007669"/>
    <property type="project" value="UniProtKB-ARBA"/>
</dbReference>
<dbReference type="PANTHER" id="PTHR42852">
    <property type="entry name" value="THIOL:DISULFIDE INTERCHANGE PROTEIN DSBE"/>
    <property type="match status" value="1"/>
</dbReference>
<evidence type="ECO:0000313" key="6">
    <source>
        <dbReference type="EMBL" id="QCO55542.1"/>
    </source>
</evidence>
<comment type="subcellular location">
    <subcellularLocation>
        <location evidence="1">Cell envelope</location>
    </subcellularLocation>
</comment>
<dbReference type="OrthoDB" id="9799347at2"/>
<evidence type="ECO:0000256" key="3">
    <source>
        <dbReference type="ARBA" id="ARBA00023284"/>
    </source>
</evidence>